<evidence type="ECO:0000313" key="1">
    <source>
        <dbReference type="EMBL" id="GIX70089.1"/>
    </source>
</evidence>
<gene>
    <name evidence="1" type="ORF">CEXT_560531</name>
</gene>
<evidence type="ECO:0000313" key="2">
    <source>
        <dbReference type="Proteomes" id="UP001054945"/>
    </source>
</evidence>
<comment type="caution">
    <text evidence="1">The sequence shown here is derived from an EMBL/GenBank/DDBJ whole genome shotgun (WGS) entry which is preliminary data.</text>
</comment>
<sequence length="84" mass="9891">METKRLDSQYKFITYVLSGNCQELSRFRDILDIKDDQNSTSRHQDLDFFDYHRRQEAASLRLDSRKEVAVLGFIPRFLSSGISD</sequence>
<keyword evidence="2" id="KW-1185">Reference proteome</keyword>
<dbReference type="Proteomes" id="UP001054945">
    <property type="component" value="Unassembled WGS sequence"/>
</dbReference>
<organism evidence="1 2">
    <name type="scientific">Caerostris extrusa</name>
    <name type="common">Bark spider</name>
    <name type="synonym">Caerostris bankana</name>
    <dbReference type="NCBI Taxonomy" id="172846"/>
    <lineage>
        <taxon>Eukaryota</taxon>
        <taxon>Metazoa</taxon>
        <taxon>Ecdysozoa</taxon>
        <taxon>Arthropoda</taxon>
        <taxon>Chelicerata</taxon>
        <taxon>Arachnida</taxon>
        <taxon>Araneae</taxon>
        <taxon>Araneomorphae</taxon>
        <taxon>Entelegynae</taxon>
        <taxon>Araneoidea</taxon>
        <taxon>Araneidae</taxon>
        <taxon>Caerostris</taxon>
    </lineage>
</organism>
<proteinExistence type="predicted"/>
<accession>A0AAV4MCF5</accession>
<protein>
    <submittedName>
        <fullName evidence="1">Uncharacterized protein</fullName>
    </submittedName>
</protein>
<dbReference type="AlphaFoldDB" id="A0AAV4MCF5"/>
<reference evidence="1 2" key="1">
    <citation type="submission" date="2021-06" db="EMBL/GenBank/DDBJ databases">
        <title>Caerostris extrusa draft genome.</title>
        <authorList>
            <person name="Kono N."/>
            <person name="Arakawa K."/>
        </authorList>
    </citation>
    <scope>NUCLEOTIDE SEQUENCE [LARGE SCALE GENOMIC DNA]</scope>
</reference>
<dbReference type="EMBL" id="BPLR01019648">
    <property type="protein sequence ID" value="GIX70089.1"/>
    <property type="molecule type" value="Genomic_DNA"/>
</dbReference>
<name>A0AAV4MCF5_CAEEX</name>